<keyword evidence="2" id="KW-1185">Reference proteome</keyword>
<sequence>MERFCESNSMLYTWLDWKGIRGFFVGKQASEMLLLLEVGEYFLGTSLTTSSSHSSAIQAVGLSCPIIKSKLAFSASWTTTSIVEFNSAVTSAESGWFEFPLGFVSYNLVDT</sequence>
<reference evidence="1 2" key="1">
    <citation type="journal article" date="2023" name="Science">
        <title>Complex scaffold remodeling in plant triterpene biosynthesis.</title>
        <authorList>
            <person name="De La Pena R."/>
            <person name="Hodgson H."/>
            <person name="Liu J.C."/>
            <person name="Stephenson M.J."/>
            <person name="Martin A.C."/>
            <person name="Owen C."/>
            <person name="Harkess A."/>
            <person name="Leebens-Mack J."/>
            <person name="Jimenez L.E."/>
            <person name="Osbourn A."/>
            <person name="Sattely E.S."/>
        </authorList>
    </citation>
    <scope>NUCLEOTIDE SEQUENCE [LARGE SCALE GENOMIC DNA]</scope>
    <source>
        <strain evidence="2">cv. JPN11</strain>
        <tissue evidence="1">Leaf</tissue>
    </source>
</reference>
<name>A0ACC1Z0W7_MELAZ</name>
<evidence type="ECO:0000313" key="1">
    <source>
        <dbReference type="EMBL" id="KAJ4728924.1"/>
    </source>
</evidence>
<evidence type="ECO:0000313" key="2">
    <source>
        <dbReference type="Proteomes" id="UP001164539"/>
    </source>
</evidence>
<proteinExistence type="predicted"/>
<protein>
    <submittedName>
        <fullName evidence="1">Uncharacterized protein</fullName>
    </submittedName>
</protein>
<organism evidence="1 2">
    <name type="scientific">Melia azedarach</name>
    <name type="common">Chinaberry tree</name>
    <dbReference type="NCBI Taxonomy" id="155640"/>
    <lineage>
        <taxon>Eukaryota</taxon>
        <taxon>Viridiplantae</taxon>
        <taxon>Streptophyta</taxon>
        <taxon>Embryophyta</taxon>
        <taxon>Tracheophyta</taxon>
        <taxon>Spermatophyta</taxon>
        <taxon>Magnoliopsida</taxon>
        <taxon>eudicotyledons</taxon>
        <taxon>Gunneridae</taxon>
        <taxon>Pentapetalae</taxon>
        <taxon>rosids</taxon>
        <taxon>malvids</taxon>
        <taxon>Sapindales</taxon>
        <taxon>Meliaceae</taxon>
        <taxon>Melia</taxon>
    </lineage>
</organism>
<gene>
    <name evidence="1" type="ORF">OWV82_001782</name>
</gene>
<dbReference type="EMBL" id="CM051394">
    <property type="protein sequence ID" value="KAJ4728924.1"/>
    <property type="molecule type" value="Genomic_DNA"/>
</dbReference>
<comment type="caution">
    <text evidence="1">The sequence shown here is derived from an EMBL/GenBank/DDBJ whole genome shotgun (WGS) entry which is preliminary data.</text>
</comment>
<accession>A0ACC1Z0W7</accession>
<dbReference type="Proteomes" id="UP001164539">
    <property type="component" value="Chromosome 1"/>
</dbReference>